<accession>A0AAV1DFD2</accession>
<sequence length="412" mass="47626">MPLLNYNWRGARELIKMLREVEKVKEDYTSLQKATYIRAKIWIEPANPLTPAFHAVSSRGTSNMIECRYEHLHKFCRKCGRLGHPNHKCMIVSDVALEAFLNDHFIAQEERNNAPIRTQKSKVYQMIAAFLNRTRDYYALIEEERINDGFQITMDEVQGFQPMNIDPPPGDDDDGEEGGNDPDNNEGNEEGNGHHGGPSNGDQEDMDLGEGDGVDRYDSPPHVGMQPPYENGFHDDTIDSYPLSSIERGQLEFGVNHKEKDHNLELQPSQYFSRLYMQGKDINQAEEDIILTWPRDSEEPVSPTLSETRASITKSARRSNVKNQALIPNTNDFKRDGKSSQWKRKRQLETRQFLEHQNSLILQDNEPSYSKMQYPQELHMTLERLRRWRKMRDEEERRTVQRGISSGNSTAT</sequence>
<keyword evidence="4" id="KW-1185">Reference proteome</keyword>
<dbReference type="Pfam" id="PF14392">
    <property type="entry name" value="zf-CCHC_4"/>
    <property type="match status" value="1"/>
</dbReference>
<feature type="region of interest" description="Disordered" evidence="1">
    <location>
        <begin position="391"/>
        <end position="412"/>
    </location>
</feature>
<reference evidence="3" key="1">
    <citation type="submission" date="2023-03" db="EMBL/GenBank/DDBJ databases">
        <authorList>
            <person name="Julca I."/>
        </authorList>
    </citation>
    <scope>NUCLEOTIDE SEQUENCE</scope>
</reference>
<organism evidence="3 4">
    <name type="scientific">Oldenlandia corymbosa var. corymbosa</name>
    <dbReference type="NCBI Taxonomy" id="529605"/>
    <lineage>
        <taxon>Eukaryota</taxon>
        <taxon>Viridiplantae</taxon>
        <taxon>Streptophyta</taxon>
        <taxon>Embryophyta</taxon>
        <taxon>Tracheophyta</taxon>
        <taxon>Spermatophyta</taxon>
        <taxon>Magnoliopsida</taxon>
        <taxon>eudicotyledons</taxon>
        <taxon>Gunneridae</taxon>
        <taxon>Pentapetalae</taxon>
        <taxon>asterids</taxon>
        <taxon>lamiids</taxon>
        <taxon>Gentianales</taxon>
        <taxon>Rubiaceae</taxon>
        <taxon>Rubioideae</taxon>
        <taxon>Spermacoceae</taxon>
        <taxon>Hedyotis-Oldenlandia complex</taxon>
        <taxon>Oldenlandia</taxon>
    </lineage>
</organism>
<feature type="compositionally biased region" description="Polar residues" evidence="1">
    <location>
        <begin position="303"/>
        <end position="314"/>
    </location>
</feature>
<protein>
    <submittedName>
        <fullName evidence="3">OLC1v1005742C1</fullName>
    </submittedName>
</protein>
<feature type="compositionally biased region" description="Acidic residues" evidence="1">
    <location>
        <begin position="169"/>
        <end position="189"/>
    </location>
</feature>
<dbReference type="AlphaFoldDB" id="A0AAV1DFD2"/>
<feature type="region of interest" description="Disordered" evidence="1">
    <location>
        <begin position="160"/>
        <end position="241"/>
    </location>
</feature>
<feature type="compositionally biased region" description="Acidic residues" evidence="1">
    <location>
        <begin position="202"/>
        <end position="212"/>
    </location>
</feature>
<evidence type="ECO:0000256" key="1">
    <source>
        <dbReference type="SAM" id="MobiDB-lite"/>
    </source>
</evidence>
<evidence type="ECO:0000313" key="3">
    <source>
        <dbReference type="EMBL" id="CAI9106555.1"/>
    </source>
</evidence>
<gene>
    <name evidence="3" type="ORF">OLC1_LOCUS15035</name>
</gene>
<dbReference type="EMBL" id="OX459122">
    <property type="protein sequence ID" value="CAI9106555.1"/>
    <property type="molecule type" value="Genomic_DNA"/>
</dbReference>
<proteinExistence type="predicted"/>
<dbReference type="Proteomes" id="UP001161247">
    <property type="component" value="Chromosome 5"/>
</dbReference>
<feature type="domain" description="Zinc knuckle CX2CX4HX4C" evidence="2">
    <location>
        <begin position="60"/>
        <end position="89"/>
    </location>
</feature>
<feature type="region of interest" description="Disordered" evidence="1">
    <location>
        <begin position="297"/>
        <end position="318"/>
    </location>
</feature>
<dbReference type="InterPro" id="IPR025836">
    <property type="entry name" value="Zn_knuckle_CX2CX4HX4C"/>
</dbReference>
<name>A0AAV1DFD2_OLDCO</name>
<evidence type="ECO:0000313" key="4">
    <source>
        <dbReference type="Proteomes" id="UP001161247"/>
    </source>
</evidence>
<evidence type="ECO:0000259" key="2">
    <source>
        <dbReference type="Pfam" id="PF14392"/>
    </source>
</evidence>
<feature type="compositionally biased region" description="Polar residues" evidence="1">
    <location>
        <begin position="402"/>
        <end position="412"/>
    </location>
</feature>